<comment type="caution">
    <text evidence="2">The sequence shown here is derived from an EMBL/GenBank/DDBJ whole genome shotgun (WGS) entry which is preliminary data.</text>
</comment>
<name>A0A0F9D9S5_9ZZZZ</name>
<accession>A0A0F9D9S5</accession>
<evidence type="ECO:0000256" key="1">
    <source>
        <dbReference type="SAM" id="Phobius"/>
    </source>
</evidence>
<dbReference type="EMBL" id="LAZR01029841">
    <property type="protein sequence ID" value="KKL58394.1"/>
    <property type="molecule type" value="Genomic_DNA"/>
</dbReference>
<sequence>TEPPGQRISRVGAMPGAVIAAAALASLIRSRLVRLRKKDDDE</sequence>
<feature type="non-terminal residue" evidence="2">
    <location>
        <position position="1"/>
    </location>
</feature>
<keyword evidence="1" id="KW-1133">Transmembrane helix</keyword>
<feature type="transmembrane region" description="Helical" evidence="1">
    <location>
        <begin position="12"/>
        <end position="28"/>
    </location>
</feature>
<reference evidence="2" key="1">
    <citation type="journal article" date="2015" name="Nature">
        <title>Complex archaea that bridge the gap between prokaryotes and eukaryotes.</title>
        <authorList>
            <person name="Spang A."/>
            <person name="Saw J.H."/>
            <person name="Jorgensen S.L."/>
            <person name="Zaremba-Niedzwiedzka K."/>
            <person name="Martijn J."/>
            <person name="Lind A.E."/>
            <person name="van Eijk R."/>
            <person name="Schleper C."/>
            <person name="Guy L."/>
            <person name="Ettema T.J."/>
        </authorList>
    </citation>
    <scope>NUCLEOTIDE SEQUENCE</scope>
</reference>
<keyword evidence="1" id="KW-0472">Membrane</keyword>
<keyword evidence="1" id="KW-0812">Transmembrane</keyword>
<organism evidence="2">
    <name type="scientific">marine sediment metagenome</name>
    <dbReference type="NCBI Taxonomy" id="412755"/>
    <lineage>
        <taxon>unclassified sequences</taxon>
        <taxon>metagenomes</taxon>
        <taxon>ecological metagenomes</taxon>
    </lineage>
</organism>
<protein>
    <submittedName>
        <fullName evidence="2">Uncharacterized protein</fullName>
    </submittedName>
</protein>
<evidence type="ECO:0000313" key="2">
    <source>
        <dbReference type="EMBL" id="KKL58394.1"/>
    </source>
</evidence>
<proteinExistence type="predicted"/>
<gene>
    <name evidence="2" type="ORF">LCGC14_2225780</name>
</gene>
<dbReference type="AlphaFoldDB" id="A0A0F9D9S5"/>